<comment type="caution">
    <text evidence="5">The sequence shown here is derived from an EMBL/GenBank/DDBJ whole genome shotgun (WGS) entry which is preliminary data.</text>
</comment>
<dbReference type="RefSeq" id="WP_243325457.1">
    <property type="nucleotide sequence ID" value="NZ_JAKZMM010000027.1"/>
</dbReference>
<dbReference type="InterPro" id="IPR050306">
    <property type="entry name" value="PfkB_Carbo_kinase"/>
</dbReference>
<dbReference type="EMBL" id="JAKZMM010000027">
    <property type="protein sequence ID" value="MCJ2381131.1"/>
    <property type="molecule type" value="Genomic_DNA"/>
</dbReference>
<organism evidence="5 6">
    <name type="scientific">Parabacteroides faecalis</name>
    <dbReference type="NCBI Taxonomy" id="2924040"/>
    <lineage>
        <taxon>Bacteria</taxon>
        <taxon>Pseudomonadati</taxon>
        <taxon>Bacteroidota</taxon>
        <taxon>Bacteroidia</taxon>
        <taxon>Bacteroidales</taxon>
        <taxon>Tannerellaceae</taxon>
        <taxon>Parabacteroides</taxon>
    </lineage>
</organism>
<evidence type="ECO:0000313" key="6">
    <source>
        <dbReference type="Proteomes" id="UP001165444"/>
    </source>
</evidence>
<evidence type="ECO:0000256" key="3">
    <source>
        <dbReference type="ARBA" id="ARBA00022777"/>
    </source>
</evidence>
<sequence length="313" mass="35782">MRKVIGIGETILDIIFRGNQPHAAVPGGSVFNGLVSLGRLGVDVLFISEIGNDRVGDIIQNFMQENHISTRYVDRFPDGKSPLSLAFLDENQDAQYTFYKDYPKQRLEVPLPPIEKNDIFIFGSYYSLNPVLRKRVYEFLEYAKERGAILYYDPNFRQAHAHEAIHVMPTVLENFEFADIVRGSDEDFYNLFKLTDLDRVYQDHVQFYCDNFLTTRGANGVDLRTCRFTSHIDAQSIQPVSTIGAGDNFNAGIIYGLLKYEVRKQDLPTLDKDKWQKIIQCGIDFSAEVCQSYDNYISSDFANKYGGSQVKLK</sequence>
<keyword evidence="2" id="KW-0808">Transferase</keyword>
<dbReference type="CDD" id="cd01167">
    <property type="entry name" value="bac_FRK"/>
    <property type="match status" value="1"/>
</dbReference>
<name>A0ABT0C2B3_9BACT</name>
<dbReference type="Proteomes" id="UP001165444">
    <property type="component" value="Unassembled WGS sequence"/>
</dbReference>
<evidence type="ECO:0000256" key="2">
    <source>
        <dbReference type="ARBA" id="ARBA00022679"/>
    </source>
</evidence>
<gene>
    <name evidence="5" type="ORF">MUN53_10980</name>
</gene>
<keyword evidence="6" id="KW-1185">Reference proteome</keyword>
<dbReference type="PROSITE" id="PS00584">
    <property type="entry name" value="PFKB_KINASES_2"/>
    <property type="match status" value="1"/>
</dbReference>
<keyword evidence="3 5" id="KW-0418">Kinase</keyword>
<dbReference type="PANTHER" id="PTHR43085:SF57">
    <property type="entry name" value="CARBOHYDRATE KINASE PFKB DOMAIN-CONTAINING PROTEIN"/>
    <property type="match status" value="1"/>
</dbReference>
<proteinExistence type="inferred from homology"/>
<dbReference type="InterPro" id="IPR011611">
    <property type="entry name" value="PfkB_dom"/>
</dbReference>
<feature type="domain" description="Carbohydrate kinase PfkB" evidence="4">
    <location>
        <begin position="25"/>
        <end position="294"/>
    </location>
</feature>
<reference evidence="5 6" key="1">
    <citation type="submission" date="2022-03" db="EMBL/GenBank/DDBJ databases">
        <title>Parabacteroides sp. nov. isolated from swine feces.</title>
        <authorList>
            <person name="Bak J.E."/>
        </authorList>
    </citation>
    <scope>NUCLEOTIDE SEQUENCE [LARGE SCALE GENOMIC DNA]</scope>
    <source>
        <strain evidence="5 6">AGMB00274</strain>
    </source>
</reference>
<evidence type="ECO:0000313" key="5">
    <source>
        <dbReference type="EMBL" id="MCJ2381131.1"/>
    </source>
</evidence>
<evidence type="ECO:0000259" key="4">
    <source>
        <dbReference type="Pfam" id="PF00294"/>
    </source>
</evidence>
<comment type="similarity">
    <text evidence="1">Belongs to the carbohydrate kinase PfkB family.</text>
</comment>
<accession>A0ABT0C2B3</accession>
<dbReference type="Pfam" id="PF00294">
    <property type="entry name" value="PfkB"/>
    <property type="match status" value="1"/>
</dbReference>
<dbReference type="GO" id="GO:0016301">
    <property type="term" value="F:kinase activity"/>
    <property type="evidence" value="ECO:0007669"/>
    <property type="project" value="UniProtKB-KW"/>
</dbReference>
<protein>
    <submittedName>
        <fullName evidence="5">Carbohydrate kinase</fullName>
    </submittedName>
</protein>
<dbReference type="PANTHER" id="PTHR43085">
    <property type="entry name" value="HEXOKINASE FAMILY MEMBER"/>
    <property type="match status" value="1"/>
</dbReference>
<dbReference type="SUPFAM" id="SSF53613">
    <property type="entry name" value="Ribokinase-like"/>
    <property type="match status" value="1"/>
</dbReference>
<dbReference type="Gene3D" id="3.40.1190.20">
    <property type="match status" value="1"/>
</dbReference>
<evidence type="ECO:0000256" key="1">
    <source>
        <dbReference type="ARBA" id="ARBA00010688"/>
    </source>
</evidence>
<dbReference type="InterPro" id="IPR002173">
    <property type="entry name" value="Carboh/pur_kinase_PfkB_CS"/>
</dbReference>
<dbReference type="InterPro" id="IPR029056">
    <property type="entry name" value="Ribokinase-like"/>
</dbReference>